<dbReference type="Proteomes" id="UP000451386">
    <property type="component" value="Unassembled WGS sequence"/>
</dbReference>
<dbReference type="EMBL" id="WDOP01000015">
    <property type="protein sequence ID" value="KAB7486022.1"/>
    <property type="molecule type" value="Genomic_DNA"/>
</dbReference>
<proteinExistence type="predicted"/>
<name>A0A7J5TLL7_BIFBI</name>
<evidence type="ECO:0000313" key="2">
    <source>
        <dbReference type="Proteomes" id="UP000451386"/>
    </source>
</evidence>
<evidence type="ECO:0000313" key="1">
    <source>
        <dbReference type="EMBL" id="KAB7486022.1"/>
    </source>
</evidence>
<keyword evidence="1" id="KW-0378">Hydrolase</keyword>
<sequence length="108" mass="11716">MGTRCTPQALAGRVNVYNRISPTKAPCGSIRRVASIRITTAHGVQEHTHVTLGGIEQYVQIRGEDRRNPVILWLHGGQCTVPDYSSRSGDGALSAPTAECTRGLYARQ</sequence>
<organism evidence="1 2">
    <name type="scientific">Bifidobacterium bifidum</name>
    <dbReference type="NCBI Taxonomy" id="1681"/>
    <lineage>
        <taxon>Bacteria</taxon>
        <taxon>Bacillati</taxon>
        <taxon>Actinomycetota</taxon>
        <taxon>Actinomycetes</taxon>
        <taxon>Bifidobacteriales</taxon>
        <taxon>Bifidobacteriaceae</taxon>
        <taxon>Bifidobacterium</taxon>
    </lineage>
</organism>
<reference evidence="1 2" key="1">
    <citation type="journal article" date="2019" name="Nat. Med.">
        <title>A library of human gut bacterial isolates paired with longitudinal multiomics data enables mechanistic microbiome research.</title>
        <authorList>
            <person name="Poyet M."/>
            <person name="Groussin M."/>
            <person name="Gibbons S.M."/>
            <person name="Avila-Pacheco J."/>
            <person name="Jiang X."/>
            <person name="Kearney S.M."/>
            <person name="Perrotta A.R."/>
            <person name="Berdy B."/>
            <person name="Zhao S."/>
            <person name="Lieberman T.D."/>
            <person name="Swanson P.K."/>
            <person name="Smith M."/>
            <person name="Roesemann S."/>
            <person name="Alexander J.E."/>
            <person name="Rich S.A."/>
            <person name="Livny J."/>
            <person name="Vlamakis H."/>
            <person name="Clish C."/>
            <person name="Bullock K."/>
            <person name="Deik A."/>
            <person name="Scott J."/>
            <person name="Pierce K.A."/>
            <person name="Xavier R.J."/>
            <person name="Alm E.J."/>
        </authorList>
    </citation>
    <scope>NUCLEOTIDE SEQUENCE [LARGE SCALE GENOMIC DNA]</scope>
    <source>
        <strain evidence="1 2">BIOML-A13</strain>
    </source>
</reference>
<dbReference type="GO" id="GO:0016787">
    <property type="term" value="F:hydrolase activity"/>
    <property type="evidence" value="ECO:0007669"/>
    <property type="project" value="UniProtKB-KW"/>
</dbReference>
<protein>
    <submittedName>
        <fullName evidence="1">Alpha/beta hydrolase</fullName>
    </submittedName>
</protein>
<accession>A0A7J5TLL7</accession>
<comment type="caution">
    <text evidence="1">The sequence shown here is derived from an EMBL/GenBank/DDBJ whole genome shotgun (WGS) entry which is preliminary data.</text>
</comment>
<gene>
    <name evidence="1" type="ORF">GBA83_09540</name>
</gene>
<dbReference type="AlphaFoldDB" id="A0A7J5TLL7"/>